<dbReference type="EMBL" id="JACHJW010000001">
    <property type="protein sequence ID" value="MBB4957692.1"/>
    <property type="molecule type" value="Genomic_DNA"/>
</dbReference>
<organism evidence="2 3">
    <name type="scientific">Micromonospora polyrhachis</name>
    <dbReference type="NCBI Taxonomy" id="1282883"/>
    <lineage>
        <taxon>Bacteria</taxon>
        <taxon>Bacillati</taxon>
        <taxon>Actinomycetota</taxon>
        <taxon>Actinomycetes</taxon>
        <taxon>Micromonosporales</taxon>
        <taxon>Micromonosporaceae</taxon>
        <taxon>Micromonospora</taxon>
    </lineage>
</organism>
<dbReference type="Proteomes" id="UP000578819">
    <property type="component" value="Unassembled WGS sequence"/>
</dbReference>
<keyword evidence="3" id="KW-1185">Reference proteome</keyword>
<proteinExistence type="predicted"/>
<dbReference type="RefSeq" id="WP_184533876.1">
    <property type="nucleotide sequence ID" value="NZ_JACHJW010000001.1"/>
</dbReference>
<evidence type="ECO:0000313" key="3">
    <source>
        <dbReference type="Proteomes" id="UP000578819"/>
    </source>
</evidence>
<reference evidence="2 3" key="1">
    <citation type="submission" date="2020-08" db="EMBL/GenBank/DDBJ databases">
        <title>Sequencing the genomes of 1000 actinobacteria strains.</title>
        <authorList>
            <person name="Klenk H.-P."/>
        </authorList>
    </citation>
    <scope>NUCLEOTIDE SEQUENCE [LARGE SCALE GENOMIC DNA]</scope>
    <source>
        <strain evidence="2 3">DSM 45886</strain>
    </source>
</reference>
<accession>A0A7W7WNJ4</accession>
<dbReference type="Pfam" id="PF13338">
    <property type="entry name" value="AbiEi_4"/>
    <property type="match status" value="1"/>
</dbReference>
<evidence type="ECO:0000259" key="1">
    <source>
        <dbReference type="Pfam" id="PF13338"/>
    </source>
</evidence>
<comment type="caution">
    <text evidence="2">The sequence shown here is derived from an EMBL/GenBank/DDBJ whole genome shotgun (WGS) entry which is preliminary data.</text>
</comment>
<protein>
    <recommendedName>
        <fullName evidence="1">AbiEi antitoxin N-terminal domain-containing protein</fullName>
    </recommendedName>
</protein>
<gene>
    <name evidence="2" type="ORF">FHR38_001425</name>
</gene>
<dbReference type="InterPro" id="IPR025159">
    <property type="entry name" value="AbiEi_N"/>
</dbReference>
<evidence type="ECO:0000313" key="2">
    <source>
        <dbReference type="EMBL" id="MBB4957692.1"/>
    </source>
</evidence>
<sequence length="314" mass="35185">MWNELAGQQQGVLSRAQCQQIGITDEMVYRRIASNRWQQLFVGVYATFSGPIPRAARLWATLLYAGDGAVLSHESAAELVGLLDQPVSPVHVTIPAHRRVRPATGVVVHRAARVPLARHPTRLPPQTRVEETVLDLTQSARQLDDALSWLARACGRRLTTPSRIGSALRLRPRVRWRAELLAALDDVADGCHSLLELRYLHDVERRHGLPIGRRQSIRLRRGGRWYDDIRYDDFATLVELDGRVAHPAESRARDRRRDNSATAEGLSVLRYDLADVFQQPCAAAAQVAATLRRNGWPGRPTRCGSNCSIKRLTD</sequence>
<feature type="domain" description="AbiEi antitoxin N-terminal" evidence="1">
    <location>
        <begin position="4"/>
        <end position="46"/>
    </location>
</feature>
<dbReference type="AlphaFoldDB" id="A0A7W7WNJ4"/>
<name>A0A7W7WNJ4_9ACTN</name>